<keyword evidence="2" id="KW-1185">Reference proteome</keyword>
<sequence>MKSLDQFNALSNQELMEINGGAGLNDLLATLNSVLTPTVAATSASLLILSSGASTALNTVAGGLAAFLSKLSLPTL</sequence>
<comment type="caution">
    <text evidence="1">The sequence shown here is derived from an EMBL/GenBank/DDBJ whole genome shotgun (WGS) entry which is preliminary data.</text>
</comment>
<organism evidence="1 2">
    <name type="scientific">Pseudobacter ginsenosidimutans</name>
    <dbReference type="NCBI Taxonomy" id="661488"/>
    <lineage>
        <taxon>Bacteria</taxon>
        <taxon>Pseudomonadati</taxon>
        <taxon>Bacteroidota</taxon>
        <taxon>Chitinophagia</taxon>
        <taxon>Chitinophagales</taxon>
        <taxon>Chitinophagaceae</taxon>
        <taxon>Pseudobacter</taxon>
    </lineage>
</organism>
<dbReference type="EMBL" id="SGXA01000002">
    <property type="protein sequence ID" value="RZS70907.1"/>
    <property type="molecule type" value="Genomic_DNA"/>
</dbReference>
<evidence type="ECO:0000313" key="1">
    <source>
        <dbReference type="EMBL" id="RZS70907.1"/>
    </source>
</evidence>
<dbReference type="AlphaFoldDB" id="A0A4Q7MQT6"/>
<name>A0A4Q7MQT6_9BACT</name>
<reference evidence="1 2" key="1">
    <citation type="submission" date="2019-02" db="EMBL/GenBank/DDBJ databases">
        <title>Genomic Encyclopedia of Type Strains, Phase IV (KMG-IV): sequencing the most valuable type-strain genomes for metagenomic binning, comparative biology and taxonomic classification.</title>
        <authorList>
            <person name="Goeker M."/>
        </authorList>
    </citation>
    <scope>NUCLEOTIDE SEQUENCE [LARGE SCALE GENOMIC DNA]</scope>
    <source>
        <strain evidence="1 2">DSM 18116</strain>
    </source>
</reference>
<gene>
    <name evidence="1" type="ORF">EV199_2806</name>
</gene>
<accession>A0A4Q7MQT6</accession>
<proteinExistence type="predicted"/>
<protein>
    <submittedName>
        <fullName evidence="1">Uncharacterized protein</fullName>
    </submittedName>
</protein>
<evidence type="ECO:0000313" key="2">
    <source>
        <dbReference type="Proteomes" id="UP000293874"/>
    </source>
</evidence>
<dbReference type="OrthoDB" id="9929059at2"/>
<dbReference type="Proteomes" id="UP000293874">
    <property type="component" value="Unassembled WGS sequence"/>
</dbReference>
<dbReference type="RefSeq" id="WP_130541454.1">
    <property type="nucleotide sequence ID" value="NZ_CP042431.1"/>
</dbReference>